<dbReference type="EMBL" id="SGWQ01000010">
    <property type="protein sequence ID" value="RZS34039.1"/>
    <property type="molecule type" value="Genomic_DNA"/>
</dbReference>
<feature type="transmembrane region" description="Helical" evidence="1">
    <location>
        <begin position="75"/>
        <end position="93"/>
    </location>
</feature>
<sequence length="134" mass="13770">MSAATEAPNTIRGAGILVALQGIAGIVFAVLLIVKAPSTPGVNPYGEAAYFTVIAGGVLACGIGLLLGKRWARSPAIVAELLLLGVALYAAGPSSRPEYGFPIGVLCVVALALLLGPKARDWFADLHEERDTSE</sequence>
<feature type="transmembrane region" description="Helical" evidence="1">
    <location>
        <begin position="12"/>
        <end position="36"/>
    </location>
</feature>
<dbReference type="AlphaFoldDB" id="A0A4Q7KG39"/>
<keyword evidence="1" id="KW-0472">Membrane</keyword>
<dbReference type="Proteomes" id="UP000294257">
    <property type="component" value="Unassembled WGS sequence"/>
</dbReference>
<protein>
    <recommendedName>
        <fullName evidence="4">Integral membrane protein</fullName>
    </recommendedName>
</protein>
<dbReference type="OrthoDB" id="3694513at2"/>
<gene>
    <name evidence="2" type="ORF">EV193_110189</name>
</gene>
<dbReference type="RefSeq" id="WP_130347383.1">
    <property type="nucleotide sequence ID" value="NZ_SGWQ01000010.1"/>
</dbReference>
<accession>A0A4Q7KG39</accession>
<feature type="transmembrane region" description="Helical" evidence="1">
    <location>
        <begin position="48"/>
        <end position="68"/>
    </location>
</feature>
<evidence type="ECO:0008006" key="4">
    <source>
        <dbReference type="Google" id="ProtNLM"/>
    </source>
</evidence>
<evidence type="ECO:0000313" key="3">
    <source>
        <dbReference type="Proteomes" id="UP000294257"/>
    </source>
</evidence>
<evidence type="ECO:0000256" key="1">
    <source>
        <dbReference type="SAM" id="Phobius"/>
    </source>
</evidence>
<keyword evidence="3" id="KW-1185">Reference proteome</keyword>
<keyword evidence="1" id="KW-1133">Transmembrane helix</keyword>
<organism evidence="2 3">
    <name type="scientific">Herbihabitans rhizosphaerae</name>
    <dbReference type="NCBI Taxonomy" id="1872711"/>
    <lineage>
        <taxon>Bacteria</taxon>
        <taxon>Bacillati</taxon>
        <taxon>Actinomycetota</taxon>
        <taxon>Actinomycetes</taxon>
        <taxon>Pseudonocardiales</taxon>
        <taxon>Pseudonocardiaceae</taxon>
        <taxon>Herbihabitans</taxon>
    </lineage>
</organism>
<evidence type="ECO:0000313" key="2">
    <source>
        <dbReference type="EMBL" id="RZS34039.1"/>
    </source>
</evidence>
<reference evidence="2 3" key="1">
    <citation type="submission" date="2019-02" db="EMBL/GenBank/DDBJ databases">
        <title>Genomic Encyclopedia of Type Strains, Phase IV (KMG-IV): sequencing the most valuable type-strain genomes for metagenomic binning, comparative biology and taxonomic classification.</title>
        <authorList>
            <person name="Goeker M."/>
        </authorList>
    </citation>
    <scope>NUCLEOTIDE SEQUENCE [LARGE SCALE GENOMIC DNA]</scope>
    <source>
        <strain evidence="2 3">DSM 101727</strain>
    </source>
</reference>
<proteinExistence type="predicted"/>
<feature type="transmembrane region" description="Helical" evidence="1">
    <location>
        <begin position="99"/>
        <end position="116"/>
    </location>
</feature>
<name>A0A4Q7KG39_9PSEU</name>
<comment type="caution">
    <text evidence="2">The sequence shown here is derived from an EMBL/GenBank/DDBJ whole genome shotgun (WGS) entry which is preliminary data.</text>
</comment>
<keyword evidence="1" id="KW-0812">Transmembrane</keyword>